<evidence type="ECO:0000313" key="1">
    <source>
        <dbReference type="EMBL" id="CAA9590773.1"/>
    </source>
</evidence>
<dbReference type="AlphaFoldDB" id="A0A6J4VVK3"/>
<protein>
    <submittedName>
        <fullName evidence="1">Uncharacterized protein</fullName>
    </submittedName>
</protein>
<gene>
    <name evidence="1" type="ORF">AVDCRST_MAG18-5176</name>
</gene>
<proteinExistence type="predicted"/>
<accession>A0A6J4VVK3</accession>
<dbReference type="EMBL" id="CADCWN010000418">
    <property type="protein sequence ID" value="CAA9590773.1"/>
    <property type="molecule type" value="Genomic_DNA"/>
</dbReference>
<organism evidence="1">
    <name type="scientific">uncultured Thermomicrobiales bacterium</name>
    <dbReference type="NCBI Taxonomy" id="1645740"/>
    <lineage>
        <taxon>Bacteria</taxon>
        <taxon>Pseudomonadati</taxon>
        <taxon>Thermomicrobiota</taxon>
        <taxon>Thermomicrobia</taxon>
        <taxon>Thermomicrobiales</taxon>
        <taxon>environmental samples</taxon>
    </lineage>
</organism>
<feature type="non-terminal residue" evidence="1">
    <location>
        <position position="66"/>
    </location>
</feature>
<reference evidence="1" key="1">
    <citation type="submission" date="2020-02" db="EMBL/GenBank/DDBJ databases">
        <authorList>
            <person name="Meier V. D."/>
        </authorList>
    </citation>
    <scope>NUCLEOTIDE SEQUENCE</scope>
    <source>
        <strain evidence="1">AVDCRST_MAG18</strain>
    </source>
</reference>
<feature type="non-terminal residue" evidence="1">
    <location>
        <position position="1"/>
    </location>
</feature>
<name>A0A6J4VVK3_9BACT</name>
<sequence>CALHPRFYTASIRWVSCWLDLTTPPGNVQARGTTPYPVHHWNDGQPAAPSHSLVVSMAPLVPSQSN</sequence>